<evidence type="ECO:0000313" key="2">
    <source>
        <dbReference type="Proteomes" id="UP000007305"/>
    </source>
</evidence>
<dbReference type="Gramene" id="Zm00001eb151700_T001">
    <property type="protein sequence ID" value="Zm00001eb151700_P001"/>
    <property type="gene ID" value="Zm00001eb151700"/>
</dbReference>
<dbReference type="AlphaFoldDB" id="A0A804NCM9"/>
<reference evidence="1" key="2">
    <citation type="submission" date="2019-07" db="EMBL/GenBank/DDBJ databases">
        <authorList>
            <person name="Seetharam A."/>
            <person name="Woodhouse M."/>
            <person name="Cannon E."/>
        </authorList>
    </citation>
    <scope>NUCLEOTIDE SEQUENCE [LARGE SCALE GENOMIC DNA]</scope>
    <source>
        <strain evidence="1">cv. B73</strain>
    </source>
</reference>
<keyword evidence="2" id="KW-1185">Reference proteome</keyword>
<dbReference type="Proteomes" id="UP000007305">
    <property type="component" value="Chromosome 3"/>
</dbReference>
<name>A0A804NCM9_MAIZE</name>
<dbReference type="EnsemblPlants" id="Zm00001eb151700_T001">
    <property type="protein sequence ID" value="Zm00001eb151700_P001"/>
    <property type="gene ID" value="Zm00001eb151700"/>
</dbReference>
<accession>A0A804NCM9</accession>
<dbReference type="InParanoid" id="A0A804NCM9"/>
<reference evidence="1" key="3">
    <citation type="submission" date="2021-05" db="UniProtKB">
        <authorList>
            <consortium name="EnsemblPlants"/>
        </authorList>
    </citation>
    <scope>IDENTIFICATION</scope>
    <source>
        <strain evidence="1">cv. B73</strain>
    </source>
</reference>
<protein>
    <submittedName>
        <fullName evidence="1">Uncharacterized protein</fullName>
    </submittedName>
</protein>
<sequence>MEEWLLCQLEHGNQVICVISPKHIHSIRATALVFVPTIELCSNRNQITKHSIYSITDLHLTFCRFPRKIFAFFTSIVIQSNTMKTFTRNQEVVFLGGWGVDISKRLYKIAN</sequence>
<proteinExistence type="predicted"/>
<evidence type="ECO:0000313" key="1">
    <source>
        <dbReference type="EnsemblPlants" id="Zm00001eb151700_P001"/>
    </source>
</evidence>
<organism evidence="1 2">
    <name type="scientific">Zea mays</name>
    <name type="common">Maize</name>
    <dbReference type="NCBI Taxonomy" id="4577"/>
    <lineage>
        <taxon>Eukaryota</taxon>
        <taxon>Viridiplantae</taxon>
        <taxon>Streptophyta</taxon>
        <taxon>Embryophyta</taxon>
        <taxon>Tracheophyta</taxon>
        <taxon>Spermatophyta</taxon>
        <taxon>Magnoliopsida</taxon>
        <taxon>Liliopsida</taxon>
        <taxon>Poales</taxon>
        <taxon>Poaceae</taxon>
        <taxon>PACMAD clade</taxon>
        <taxon>Panicoideae</taxon>
        <taxon>Andropogonodae</taxon>
        <taxon>Andropogoneae</taxon>
        <taxon>Tripsacinae</taxon>
        <taxon>Zea</taxon>
    </lineage>
</organism>
<reference evidence="2" key="1">
    <citation type="submission" date="2015-12" db="EMBL/GenBank/DDBJ databases">
        <title>Update maize B73 reference genome by single molecule sequencing technologies.</title>
        <authorList>
            <consortium name="Maize Genome Sequencing Project"/>
            <person name="Ware D."/>
        </authorList>
    </citation>
    <scope>NUCLEOTIDE SEQUENCE [LARGE SCALE GENOMIC DNA]</scope>
    <source>
        <strain evidence="2">cv. B73</strain>
    </source>
</reference>